<keyword evidence="3" id="KW-1185">Reference proteome</keyword>
<reference evidence="2 3" key="1">
    <citation type="submission" date="2020-04" db="EMBL/GenBank/DDBJ databases">
        <title>Flammeovirga sp. SR4, a novel species isolated from seawater.</title>
        <authorList>
            <person name="Wang X."/>
        </authorList>
    </citation>
    <scope>NUCLEOTIDE SEQUENCE [LARGE SCALE GENOMIC DNA]</scope>
    <source>
        <strain evidence="2 3">ATCC 23126</strain>
    </source>
</reference>
<dbReference type="RefSeq" id="WP_169661119.1">
    <property type="nucleotide sequence ID" value="NZ_JABANE010000266.1"/>
</dbReference>
<dbReference type="AlphaFoldDB" id="A0A7X9S2G7"/>
<dbReference type="InterPro" id="IPR029052">
    <property type="entry name" value="Metallo-depent_PP-like"/>
</dbReference>
<dbReference type="InterPro" id="IPR004843">
    <property type="entry name" value="Calcineurin-like_PHP"/>
</dbReference>
<comment type="caution">
    <text evidence="2">The sequence shown here is derived from an EMBL/GenBank/DDBJ whole genome shotgun (WGS) entry which is preliminary data.</text>
</comment>
<dbReference type="InterPro" id="IPR006186">
    <property type="entry name" value="Ser/Thr-sp_prot-phosphatase"/>
</dbReference>
<dbReference type="GO" id="GO:0005737">
    <property type="term" value="C:cytoplasm"/>
    <property type="evidence" value="ECO:0007669"/>
    <property type="project" value="TreeGrafter"/>
</dbReference>
<sequence>MLDLIGDIHGHADELESLLQKLGYKKVSGVYAHPERKVLFVGDYIDRGPKIRETLQIVKGMTDYGYAIALMGNHEYNAICFHLQQKEGGHIRKHLIKNIIQHYETLKQFQNRQEEYEEYIEWFMTLPLFYEDKNLRAVHACWNEKNITFFKDKLKQNCLTTALIESANTSDKVLYDAIEETLKGKELRLPDGLSFSDKDGNVRTDIRYKWWEDPLKMTFETISVHPVDNLPSVEIKASDVEDLQYYKEKERPVFFGHYWLKNQPMLFKSNVCCLDYSVAKGGLLVAYRFDGEQELDQEKFVVV</sequence>
<dbReference type="PANTHER" id="PTHR42850">
    <property type="entry name" value="METALLOPHOSPHOESTERASE"/>
    <property type="match status" value="1"/>
</dbReference>
<dbReference type="PRINTS" id="PR00114">
    <property type="entry name" value="STPHPHTASE"/>
</dbReference>
<dbReference type="Gene3D" id="3.60.21.10">
    <property type="match status" value="1"/>
</dbReference>
<evidence type="ECO:0000313" key="3">
    <source>
        <dbReference type="Proteomes" id="UP000576082"/>
    </source>
</evidence>
<proteinExistence type="predicted"/>
<dbReference type="Proteomes" id="UP000576082">
    <property type="component" value="Unassembled WGS sequence"/>
</dbReference>
<organism evidence="2 3">
    <name type="scientific">Flammeovirga aprica JL-4</name>
    <dbReference type="NCBI Taxonomy" id="694437"/>
    <lineage>
        <taxon>Bacteria</taxon>
        <taxon>Pseudomonadati</taxon>
        <taxon>Bacteroidota</taxon>
        <taxon>Cytophagia</taxon>
        <taxon>Cytophagales</taxon>
        <taxon>Flammeovirgaceae</taxon>
        <taxon>Flammeovirga</taxon>
    </lineage>
</organism>
<dbReference type="InterPro" id="IPR050126">
    <property type="entry name" value="Ap4A_hydrolase"/>
</dbReference>
<dbReference type="EMBL" id="JABANE010000266">
    <property type="protein sequence ID" value="NME72967.1"/>
    <property type="molecule type" value="Genomic_DNA"/>
</dbReference>
<dbReference type="Pfam" id="PF00149">
    <property type="entry name" value="Metallophos"/>
    <property type="match status" value="1"/>
</dbReference>
<feature type="domain" description="Calcineurin-like phosphoesterase" evidence="1">
    <location>
        <begin position="4"/>
        <end position="146"/>
    </location>
</feature>
<gene>
    <name evidence="2" type="ORF">HHU12_33740</name>
</gene>
<dbReference type="SUPFAM" id="SSF56300">
    <property type="entry name" value="Metallo-dependent phosphatases"/>
    <property type="match status" value="1"/>
</dbReference>
<protein>
    <submittedName>
        <fullName evidence="2">Phosphoesterase</fullName>
    </submittedName>
</protein>
<evidence type="ECO:0000259" key="1">
    <source>
        <dbReference type="Pfam" id="PF00149"/>
    </source>
</evidence>
<name>A0A7X9S2G7_9BACT</name>
<dbReference type="GO" id="GO:0016791">
    <property type="term" value="F:phosphatase activity"/>
    <property type="evidence" value="ECO:0007669"/>
    <property type="project" value="TreeGrafter"/>
</dbReference>
<dbReference type="PANTHER" id="PTHR42850:SF7">
    <property type="entry name" value="BIS(5'-NUCLEOSYL)-TETRAPHOSPHATASE PRPE [ASYMMETRICAL]"/>
    <property type="match status" value="1"/>
</dbReference>
<evidence type="ECO:0000313" key="2">
    <source>
        <dbReference type="EMBL" id="NME72967.1"/>
    </source>
</evidence>
<accession>A0A7X9S2G7</accession>